<accession>A0A524RUP4</accession>
<evidence type="ECO:0000313" key="2">
    <source>
        <dbReference type="Proteomes" id="UP000315454"/>
    </source>
</evidence>
<dbReference type="Proteomes" id="UP000315454">
    <property type="component" value="Unassembled WGS sequence"/>
</dbReference>
<dbReference type="AlphaFoldDB" id="A0A524RUP4"/>
<organism evidence="1 2">
    <name type="scientific">Aphanocapsa feldmannii 277cI</name>
    <dbReference type="NCBI Taxonomy" id="2507554"/>
    <lineage>
        <taxon>Bacteria</taxon>
        <taxon>Bacillati</taxon>
        <taxon>Cyanobacteriota</taxon>
        <taxon>Cyanophyceae</taxon>
        <taxon>Oscillatoriophycideae</taxon>
        <taxon>Chroococcales</taxon>
        <taxon>Microcystaceae</taxon>
        <taxon>Aphanocapsa</taxon>
    </lineage>
</organism>
<protein>
    <submittedName>
        <fullName evidence="1">Uncharacterized protein</fullName>
    </submittedName>
</protein>
<gene>
    <name evidence="1" type="ORF">ERJ68_02595</name>
</gene>
<evidence type="ECO:0000313" key="1">
    <source>
        <dbReference type="EMBL" id="TGH25590.1"/>
    </source>
</evidence>
<proteinExistence type="predicted"/>
<dbReference type="EMBL" id="SRMN01000029">
    <property type="protein sequence ID" value="TGH25590.1"/>
    <property type="molecule type" value="Genomic_DNA"/>
</dbReference>
<name>A0A524RUP4_9CHRO</name>
<comment type="caution">
    <text evidence="1">The sequence shown here is derived from an EMBL/GenBank/DDBJ whole genome shotgun (WGS) entry which is preliminary data.</text>
</comment>
<sequence>MQSIIHISSVNMAIKAAALVSAWITAGARIFGEGMILLAAAAVVLIEDIIGRSAPMALPQLPPAKELESKVESMTVPELRTMAQDLGLTNVGGRRTSKARRSDLLAALTMTHC</sequence>
<reference evidence="1 2" key="1">
    <citation type="journal article" date="2019" name="mSystems">
        <title>Life at home and on the roam: Genomic adaptions reflect the dual lifestyle of an intracellular, facultative symbiont.</title>
        <authorList>
            <person name="Burgsdorf I."/>
        </authorList>
    </citation>
    <scope>NUCLEOTIDE SEQUENCE [LARGE SCALE GENOMIC DNA]</scope>
    <source>
        <strain evidence="1">277cI</strain>
    </source>
</reference>